<dbReference type="GO" id="GO:0008171">
    <property type="term" value="F:O-methyltransferase activity"/>
    <property type="evidence" value="ECO:0007669"/>
    <property type="project" value="TreeGrafter"/>
</dbReference>
<dbReference type="SUPFAM" id="SSF53335">
    <property type="entry name" value="S-adenosyl-L-methionine-dependent methyltransferases"/>
    <property type="match status" value="1"/>
</dbReference>
<dbReference type="GO" id="GO:0032259">
    <property type="term" value="P:methylation"/>
    <property type="evidence" value="ECO:0007669"/>
    <property type="project" value="UniProtKB-KW"/>
</dbReference>
<protein>
    <submittedName>
        <fullName evidence="1">Class I SAM-dependent methyltransferase</fullName>
    </submittedName>
</protein>
<evidence type="ECO:0000313" key="1">
    <source>
        <dbReference type="EMBL" id="MBK7953896.1"/>
    </source>
</evidence>
<keyword evidence="1" id="KW-0808">Transferase</keyword>
<reference evidence="1 2" key="1">
    <citation type="submission" date="2020-10" db="EMBL/GenBank/DDBJ databases">
        <title>Connecting structure to function with the recovery of over 1000 high-quality activated sludge metagenome-assembled genomes encoding full-length rRNA genes using long-read sequencing.</title>
        <authorList>
            <person name="Singleton C.M."/>
            <person name="Petriglieri F."/>
            <person name="Kristensen J.M."/>
            <person name="Kirkegaard R.H."/>
            <person name="Michaelsen T.Y."/>
            <person name="Andersen M.H."/>
            <person name="Karst S.M."/>
            <person name="Dueholm M.S."/>
            <person name="Nielsen P.H."/>
            <person name="Albertsen M."/>
        </authorList>
    </citation>
    <scope>NUCLEOTIDE SEQUENCE [LARGE SCALE GENOMIC DNA]</scope>
    <source>
        <strain evidence="1">Fred_18-Q3-R57-64_BAT3C.720</strain>
    </source>
</reference>
<gene>
    <name evidence="1" type="ORF">IPK02_08015</name>
</gene>
<comment type="caution">
    <text evidence="1">The sequence shown here is derived from an EMBL/GenBank/DDBJ whole genome shotgun (WGS) entry which is preliminary data.</text>
</comment>
<dbReference type="PANTHER" id="PTHR43836:SF2">
    <property type="entry name" value="CATECHOL O-METHYLTRANSFERASE 1-RELATED"/>
    <property type="match status" value="1"/>
</dbReference>
<accession>A0A935T8W4</accession>
<keyword evidence="1" id="KW-0489">Methyltransferase</keyword>
<sequence length="307" mass="33957">MLNRLLQAFNRGGGNAPGAATIRDTANLEILLPWALAKAGEEIRFPVAYLEFLRTCLERKRFPITTVKKNRSGHDQDSARRFASLLGALSTLPAIEFAVAARLARVADTFHSNPGNFQSNSWFGDIRAHFEMTSSFGHKGRILTTIIRFMRCSRCLELGTAYGMSALFILEALAAQGLDTQLTTVEGSETLYEIASRLLDSRFQGRVSCEYGWTSHVLPRLAGNLIPVDFMFHDAGHSRQDYVGDFQAALPLLAPGAVVLIDDINWNDPRFASTNPQCREGWLAVASHARVMWAVEIGQEMGLVLLN</sequence>
<dbReference type="Gene3D" id="3.40.50.150">
    <property type="entry name" value="Vaccinia Virus protein VP39"/>
    <property type="match status" value="1"/>
</dbReference>
<dbReference type="PANTHER" id="PTHR43836">
    <property type="entry name" value="CATECHOL O-METHYLTRANSFERASE 1-RELATED"/>
    <property type="match status" value="1"/>
</dbReference>
<dbReference type="AlphaFoldDB" id="A0A935T8W4"/>
<dbReference type="Proteomes" id="UP000706151">
    <property type="component" value="Unassembled WGS sequence"/>
</dbReference>
<dbReference type="InterPro" id="IPR029063">
    <property type="entry name" value="SAM-dependent_MTases_sf"/>
</dbReference>
<evidence type="ECO:0000313" key="2">
    <source>
        <dbReference type="Proteomes" id="UP000706151"/>
    </source>
</evidence>
<proteinExistence type="predicted"/>
<dbReference type="Pfam" id="PF13578">
    <property type="entry name" value="Methyltransf_24"/>
    <property type="match status" value="1"/>
</dbReference>
<organism evidence="1 2">
    <name type="scientific">Candidatus Accumulibacter affinis</name>
    <dbReference type="NCBI Taxonomy" id="2954384"/>
    <lineage>
        <taxon>Bacteria</taxon>
        <taxon>Pseudomonadati</taxon>
        <taxon>Pseudomonadota</taxon>
        <taxon>Betaproteobacteria</taxon>
        <taxon>Candidatus Accumulibacter</taxon>
    </lineage>
</organism>
<dbReference type="EMBL" id="JADJOT010000007">
    <property type="protein sequence ID" value="MBK7953896.1"/>
    <property type="molecule type" value="Genomic_DNA"/>
</dbReference>
<name>A0A935T8W4_9PROT</name>